<proteinExistence type="predicted"/>
<gene>
    <name evidence="2" type="ORF">RM52_02755</name>
</gene>
<dbReference type="RefSeq" id="WP_039412691.1">
    <property type="nucleotide sequence ID" value="NZ_JWSZ01000002.1"/>
</dbReference>
<dbReference type="Proteomes" id="UP000031202">
    <property type="component" value="Unassembled WGS sequence"/>
</dbReference>
<dbReference type="Pfam" id="PF13524">
    <property type="entry name" value="Glyco_trans_1_2"/>
    <property type="match status" value="1"/>
</dbReference>
<sequence length="765" mass="84076">MPSGRARLRAAWRRVRDVPVAGAAIRAADRLLWWWAIRGSGLVDAEYYAAQRGWRSGGAALAIADYVTRGFRQGLSLNPLFDELVAGRSLPEPDRVPALYAYLVSDRRTVSVHPWWDAPASARDDDDAAPLDLVWQRRENSAVMVRIGERSQTVPVKELRSWAMEAARQWRGGTIDPGPGPARDDVVIRLLQRGDRDYPRRVLAVVPLIEADDVVVAVVGCDASQWVSLDVAARLFPSLRRAAFPREESYRAAVNRAAVSQHSRSGTMTVIGPRSDLSAVEIRSLRRDVVSGRAVAPVEIASDGTVAAFGAAGAGARVPYPILNGHPREDVEALGEARREVPLLAGPTFVVAREDWALIGGFDGVPPGPAVAALSATLRARIPGFVCQIDPAVHSTAFARPTVFRGDGAAGTVFADERRGAEDILRAAGFHVRGWCPPRRPSTPMLPDLTWRRPDPTALRWAIKICAPPGPLGAVWGDTHFAHGLAKALRRRGQFVAVDSFDARERWTSSLDDVTLVVRGPYRITPPATGTRVEWIISHPDQITRAEVNDFDIVYAASDRWSATASERWNTVISPLLECTDTDQFYPRGLQRTDEIVFVGTARGIARPSVVVPLAAGIPVRVYGPDWRTYIPASAIAAETIPNDRLSERYETASIVLNDQWPAMREEGFIAMRPFDAVAAGGRVISEDVDGIDRVFGDAVVTFRTEQELVALLHRDPDELFPDFATLSAASERIRRDHSFDARAEQILATVRERRRSSKRHDVAR</sequence>
<reference evidence="2 3" key="1">
    <citation type="submission" date="2014-12" db="EMBL/GenBank/DDBJ databases">
        <title>Genome sequencing of Microbacterium hominis TPW29.</title>
        <authorList>
            <person name="Tan P.W."/>
            <person name="Chan K.-G."/>
        </authorList>
    </citation>
    <scope>NUCLEOTIDE SEQUENCE [LARGE SCALE GENOMIC DNA]</scope>
    <source>
        <strain evidence="2 3">TPW29</strain>
    </source>
</reference>
<dbReference type="AlphaFoldDB" id="A0A0B4CE90"/>
<protein>
    <recommendedName>
        <fullName evidence="1">Spore protein YkvP/CgeB glycosyl transferase-like domain-containing protein</fullName>
    </recommendedName>
</protein>
<dbReference type="EMBL" id="JWSZ01000002">
    <property type="protein sequence ID" value="KIC59579.1"/>
    <property type="molecule type" value="Genomic_DNA"/>
</dbReference>
<organism evidence="2 3">
    <name type="scientific">Microbacterium hominis</name>
    <dbReference type="NCBI Taxonomy" id="162426"/>
    <lineage>
        <taxon>Bacteria</taxon>
        <taxon>Bacillati</taxon>
        <taxon>Actinomycetota</taxon>
        <taxon>Actinomycetes</taxon>
        <taxon>Micrococcales</taxon>
        <taxon>Microbacteriaceae</taxon>
        <taxon>Microbacterium</taxon>
    </lineage>
</organism>
<comment type="caution">
    <text evidence="2">The sequence shown here is derived from an EMBL/GenBank/DDBJ whole genome shotgun (WGS) entry which is preliminary data.</text>
</comment>
<evidence type="ECO:0000313" key="3">
    <source>
        <dbReference type="Proteomes" id="UP000031202"/>
    </source>
</evidence>
<accession>A0A0B4CE90</accession>
<feature type="domain" description="Spore protein YkvP/CgeB glycosyl transferase-like" evidence="1">
    <location>
        <begin position="616"/>
        <end position="749"/>
    </location>
</feature>
<dbReference type="InterPro" id="IPR055259">
    <property type="entry name" value="YkvP/CgeB_Glyco_trans-like"/>
</dbReference>
<evidence type="ECO:0000259" key="1">
    <source>
        <dbReference type="Pfam" id="PF13524"/>
    </source>
</evidence>
<evidence type="ECO:0000313" key="2">
    <source>
        <dbReference type="EMBL" id="KIC59579.1"/>
    </source>
</evidence>
<name>A0A0B4CE90_9MICO</name>